<proteinExistence type="predicted"/>
<gene>
    <name evidence="2" type="ORF">RM520_12780</name>
</gene>
<evidence type="ECO:0000256" key="1">
    <source>
        <dbReference type="SAM" id="SignalP"/>
    </source>
</evidence>
<evidence type="ECO:0000313" key="2">
    <source>
        <dbReference type="EMBL" id="MDT0622500.1"/>
    </source>
</evidence>
<feature type="chain" id="PRO_5045174818" evidence="1">
    <location>
        <begin position="25"/>
        <end position="99"/>
    </location>
</feature>
<feature type="signal peptide" evidence="1">
    <location>
        <begin position="1"/>
        <end position="24"/>
    </location>
</feature>
<dbReference type="RefSeq" id="WP_311388253.1">
    <property type="nucleotide sequence ID" value="NZ_JAVRHU010000003.1"/>
</dbReference>
<evidence type="ECO:0000313" key="3">
    <source>
        <dbReference type="Proteomes" id="UP001250662"/>
    </source>
</evidence>
<keyword evidence="3" id="KW-1185">Reference proteome</keyword>
<name>A0ABU3BK08_9FLAO</name>
<protein>
    <submittedName>
        <fullName evidence="2">Uncharacterized protein</fullName>
    </submittedName>
</protein>
<dbReference type="EMBL" id="JAVRHU010000003">
    <property type="protein sequence ID" value="MDT0622500.1"/>
    <property type="molecule type" value="Genomic_DNA"/>
</dbReference>
<comment type="caution">
    <text evidence="2">The sequence shown here is derived from an EMBL/GenBank/DDBJ whole genome shotgun (WGS) entry which is preliminary data.</text>
</comment>
<reference evidence="2 3" key="1">
    <citation type="submission" date="2023-09" db="EMBL/GenBank/DDBJ databases">
        <authorList>
            <person name="Rey-Velasco X."/>
        </authorList>
    </citation>
    <scope>NUCLEOTIDE SEQUENCE [LARGE SCALE GENOMIC DNA]</scope>
    <source>
        <strain evidence="2 3">P007</strain>
    </source>
</reference>
<accession>A0ABU3BK08</accession>
<keyword evidence="1" id="KW-0732">Signal</keyword>
<sequence length="99" mass="11521">MKYRKYIAIAFIGALFLPLLSAKAEKTPVEKFNIKSIVFVEQEQEEAFDFDTADYLPEEFNAYDSNESVNSLNFIENDVIDLGFDTTDYLPENFNPYRK</sequence>
<dbReference type="Proteomes" id="UP001250662">
    <property type="component" value="Unassembled WGS sequence"/>
</dbReference>
<organism evidence="2 3">
    <name type="scientific">Croceitalea vernalis</name>
    <dbReference type="NCBI Taxonomy" id="3075599"/>
    <lineage>
        <taxon>Bacteria</taxon>
        <taxon>Pseudomonadati</taxon>
        <taxon>Bacteroidota</taxon>
        <taxon>Flavobacteriia</taxon>
        <taxon>Flavobacteriales</taxon>
        <taxon>Flavobacteriaceae</taxon>
        <taxon>Croceitalea</taxon>
    </lineage>
</organism>